<dbReference type="Pfam" id="PF00015">
    <property type="entry name" value="MCPsignal"/>
    <property type="match status" value="1"/>
</dbReference>
<accession>A0A433RW83</accession>
<dbReference type="Gene3D" id="1.10.287.950">
    <property type="entry name" value="Methyl-accepting chemotaxis protein"/>
    <property type="match status" value="1"/>
</dbReference>
<evidence type="ECO:0000259" key="8">
    <source>
        <dbReference type="PROSITE" id="PS50111"/>
    </source>
</evidence>
<evidence type="ECO:0000256" key="4">
    <source>
        <dbReference type="ARBA" id="ARBA00023224"/>
    </source>
</evidence>
<dbReference type="Proteomes" id="UP000288623">
    <property type="component" value="Unassembled WGS sequence"/>
</dbReference>
<sequence length="564" mass="61773">MKFMRNYKNSLFMKFMMSFTLPVTIVALVFSTILYMTTMHIINNYMLPEFEDKLNIVSKEIKADIPSNLVEQADTNDNKAYEELLNLLNKAQQNFGVENVYVLSRTGSEHIVALSQTDNHNNSYSFDPKMHTALDNSSTQISDIYTDEYGVHKSIFIPFDNTDIILGLDMDASFIKHLTSLVIWVSVAVLVIAILLSIVTAWFITRRTLKPIHETLEFVQTAANGDLTVAPFALKTNDEIAQLTTGVFKMVHDLRGLIGDVSLNSEQVAATSVELSANVQQSSATIEEITSSVQEVAMRTETQSEAVNHMNDTVTAISHDLTEISVFTKEVAQNANVATSTAYAGNETVQKAVAQLAITSDKIEHTAFIIQRLNDYSNEIGQIVNLISAITDQTNLLALNASIEAARAGEHGKGFAVVAEEVRKLADQSQNAASDIQARINGVKEESLQAVEAMAISTQNLQESSVMFKAAGASFQEIYTDVSSLSTKFDGTQQSIEQLTTALSEMSHTMQQVNDSIATSAANTQNVAAASEEQSASIEEITHSAMNLSDMADELKLSLSKFNV</sequence>
<keyword evidence="3 7" id="KW-0472">Membrane</keyword>
<dbReference type="PANTHER" id="PTHR32089:SF112">
    <property type="entry name" value="LYSOZYME-LIKE PROTEIN-RELATED"/>
    <property type="match status" value="1"/>
</dbReference>
<keyword evidence="7" id="KW-0812">Transmembrane</keyword>
<dbReference type="RefSeq" id="WP_126989913.1">
    <property type="nucleotide sequence ID" value="NZ_JTFC01000021.1"/>
</dbReference>
<comment type="similarity">
    <text evidence="5">Belongs to the methyl-accepting chemotaxis (MCP) protein family.</text>
</comment>
<feature type="transmembrane region" description="Helical" evidence="7">
    <location>
        <begin position="181"/>
        <end position="204"/>
    </location>
</feature>
<dbReference type="PROSITE" id="PS50111">
    <property type="entry name" value="CHEMOTAXIS_TRANSDUC_2"/>
    <property type="match status" value="1"/>
</dbReference>
<keyword evidence="2" id="KW-1003">Cell membrane</keyword>
<evidence type="ECO:0008006" key="12">
    <source>
        <dbReference type="Google" id="ProtNLM"/>
    </source>
</evidence>
<dbReference type="InterPro" id="IPR004089">
    <property type="entry name" value="MCPsignal_dom"/>
</dbReference>
<gene>
    <name evidence="10" type="ORF">QI30_05375</name>
</gene>
<evidence type="ECO:0000256" key="3">
    <source>
        <dbReference type="ARBA" id="ARBA00023136"/>
    </source>
</evidence>
<evidence type="ECO:0000256" key="7">
    <source>
        <dbReference type="SAM" id="Phobius"/>
    </source>
</evidence>
<protein>
    <recommendedName>
        <fullName evidence="12">Chemotaxis protein</fullName>
    </recommendedName>
</protein>
<dbReference type="OrthoDB" id="369835at2"/>
<dbReference type="GO" id="GO:0005886">
    <property type="term" value="C:plasma membrane"/>
    <property type="evidence" value="ECO:0007669"/>
    <property type="project" value="UniProtKB-SubCell"/>
</dbReference>
<dbReference type="GO" id="GO:0007165">
    <property type="term" value="P:signal transduction"/>
    <property type="evidence" value="ECO:0007669"/>
    <property type="project" value="UniProtKB-KW"/>
</dbReference>
<evidence type="ECO:0000313" key="10">
    <source>
        <dbReference type="EMBL" id="RUS57535.1"/>
    </source>
</evidence>
<evidence type="ECO:0000259" key="9">
    <source>
        <dbReference type="PROSITE" id="PS50885"/>
    </source>
</evidence>
<proteinExistence type="inferred from homology"/>
<reference evidence="10 11" key="1">
    <citation type="submission" date="2014-11" db="EMBL/GenBank/DDBJ databases">
        <title>Genome sequence and analysis of novel Kurthia sp.</title>
        <authorList>
            <person name="Lawson J.N."/>
            <person name="Gonzalez J.E."/>
            <person name="Rinauldi L."/>
            <person name="Xuan Z."/>
            <person name="Firman A."/>
            <person name="Shaddox L."/>
            <person name="Trudeau A."/>
            <person name="Shah S."/>
            <person name="Reiman D."/>
        </authorList>
    </citation>
    <scope>NUCLEOTIDE SEQUENCE [LARGE SCALE GENOMIC DNA]</scope>
    <source>
        <strain evidence="10 11">3B1D</strain>
    </source>
</reference>
<evidence type="ECO:0000256" key="2">
    <source>
        <dbReference type="ARBA" id="ARBA00022475"/>
    </source>
</evidence>
<name>A0A433RW83_9BACL</name>
<keyword evidence="7" id="KW-1133">Transmembrane helix</keyword>
<dbReference type="PANTHER" id="PTHR32089">
    <property type="entry name" value="METHYL-ACCEPTING CHEMOTAXIS PROTEIN MCPB"/>
    <property type="match status" value="1"/>
</dbReference>
<comment type="caution">
    <text evidence="10">The sequence shown here is derived from an EMBL/GenBank/DDBJ whole genome shotgun (WGS) entry which is preliminary data.</text>
</comment>
<organism evidence="10 11">
    <name type="scientific">Candidatus Kurthia intestinigallinarum</name>
    <dbReference type="NCBI Taxonomy" id="1562256"/>
    <lineage>
        <taxon>Bacteria</taxon>
        <taxon>Bacillati</taxon>
        <taxon>Bacillota</taxon>
        <taxon>Bacilli</taxon>
        <taxon>Bacillales</taxon>
        <taxon>Caryophanaceae</taxon>
        <taxon>Kurthia</taxon>
    </lineage>
</organism>
<evidence type="ECO:0000256" key="5">
    <source>
        <dbReference type="ARBA" id="ARBA00029447"/>
    </source>
</evidence>
<feature type="domain" description="HAMP" evidence="9">
    <location>
        <begin position="206"/>
        <end position="259"/>
    </location>
</feature>
<evidence type="ECO:0000256" key="6">
    <source>
        <dbReference type="PROSITE-ProRule" id="PRU00284"/>
    </source>
</evidence>
<dbReference type="SMART" id="SM00283">
    <property type="entry name" value="MA"/>
    <property type="match status" value="1"/>
</dbReference>
<evidence type="ECO:0000313" key="11">
    <source>
        <dbReference type="Proteomes" id="UP000288623"/>
    </source>
</evidence>
<comment type="subcellular location">
    <subcellularLocation>
        <location evidence="1">Cell membrane</location>
    </subcellularLocation>
</comment>
<dbReference type="SUPFAM" id="SSF58104">
    <property type="entry name" value="Methyl-accepting chemotaxis protein (MCP) signaling domain"/>
    <property type="match status" value="1"/>
</dbReference>
<keyword evidence="11" id="KW-1185">Reference proteome</keyword>
<dbReference type="InterPro" id="IPR003660">
    <property type="entry name" value="HAMP_dom"/>
</dbReference>
<dbReference type="PROSITE" id="PS50885">
    <property type="entry name" value="HAMP"/>
    <property type="match status" value="1"/>
</dbReference>
<dbReference type="CDD" id="cd06225">
    <property type="entry name" value="HAMP"/>
    <property type="match status" value="1"/>
</dbReference>
<keyword evidence="4 6" id="KW-0807">Transducer</keyword>
<dbReference type="AlphaFoldDB" id="A0A433RW83"/>
<feature type="domain" description="Methyl-accepting transducer" evidence="8">
    <location>
        <begin position="278"/>
        <end position="514"/>
    </location>
</feature>
<evidence type="ECO:0000256" key="1">
    <source>
        <dbReference type="ARBA" id="ARBA00004236"/>
    </source>
</evidence>
<dbReference type="CDD" id="cd11386">
    <property type="entry name" value="MCP_signal"/>
    <property type="match status" value="1"/>
</dbReference>
<dbReference type="EMBL" id="JTFC01000021">
    <property type="protein sequence ID" value="RUS57535.1"/>
    <property type="molecule type" value="Genomic_DNA"/>
</dbReference>